<keyword evidence="1" id="KW-0805">Transcription regulation</keyword>
<dbReference type="Proteomes" id="UP000004688">
    <property type="component" value="Chromosome"/>
</dbReference>
<dbReference type="EMBL" id="CP003742">
    <property type="protein sequence ID" value="AGI71422.1"/>
    <property type="molecule type" value="Genomic_DNA"/>
</dbReference>
<dbReference type="SMART" id="SM00895">
    <property type="entry name" value="FCD"/>
    <property type="match status" value="1"/>
</dbReference>
<evidence type="ECO:0000256" key="3">
    <source>
        <dbReference type="ARBA" id="ARBA00023163"/>
    </source>
</evidence>
<reference evidence="5 6" key="1">
    <citation type="journal article" date="2013" name="PLoS ONE">
        <title>Poles Apart: Arctic and Antarctic Octadecabacter strains Share High Genome Plasticity and a New Type of Xanthorhodopsin.</title>
        <authorList>
            <person name="Vollmers J."/>
            <person name="Voget S."/>
            <person name="Dietrich S."/>
            <person name="Gollnow K."/>
            <person name="Smits M."/>
            <person name="Meyer K."/>
            <person name="Brinkhoff T."/>
            <person name="Simon M."/>
            <person name="Daniel R."/>
        </authorList>
    </citation>
    <scope>NUCLEOTIDE SEQUENCE [LARGE SCALE GENOMIC DNA]</scope>
    <source>
        <strain evidence="5 6">238</strain>
    </source>
</reference>
<sequence length="236" mass="25783">MPAMEDLKQALSGVGGVTRSLSLAEDAAEKIREMILLERLAPGTALPERDLAEALGVSRTPMREAIKLLANDGLVDYTASRRPFVADPSLEEICDYLRVQGALEALAGELACINTTDAQLHGIDILNREIVERADGDKMMSFNRDMAFHNAIVLASGNAALIETHGRYNARLWRARFMSSQRTVSRASTTQEHSRIVQALLARDEAGASQALKKHLKTAETNIAEAIFERALKSGK</sequence>
<dbReference type="PROSITE" id="PS50949">
    <property type="entry name" value="HTH_GNTR"/>
    <property type="match status" value="1"/>
</dbReference>
<evidence type="ECO:0000259" key="4">
    <source>
        <dbReference type="PROSITE" id="PS50949"/>
    </source>
</evidence>
<dbReference type="PANTHER" id="PTHR43537:SF50">
    <property type="entry name" value="TRANSCRIPTIONAL REGULATORY PROTEIN"/>
    <property type="match status" value="1"/>
</dbReference>
<dbReference type="InterPro" id="IPR000524">
    <property type="entry name" value="Tscrpt_reg_HTH_GntR"/>
</dbReference>
<dbReference type="KEGG" id="oar:OA238_c12520"/>
<evidence type="ECO:0000313" key="6">
    <source>
        <dbReference type="Proteomes" id="UP000004688"/>
    </source>
</evidence>
<evidence type="ECO:0000256" key="1">
    <source>
        <dbReference type="ARBA" id="ARBA00023015"/>
    </source>
</evidence>
<dbReference type="CDD" id="cd07377">
    <property type="entry name" value="WHTH_GntR"/>
    <property type="match status" value="1"/>
</dbReference>
<keyword evidence="2" id="KW-0238">DNA-binding</keyword>
<accession>M9RGW7</accession>
<dbReference type="Gene3D" id="1.20.120.530">
    <property type="entry name" value="GntR ligand-binding domain-like"/>
    <property type="match status" value="1"/>
</dbReference>
<dbReference type="STRING" id="391616.OA238_c12520"/>
<organism evidence="5 6">
    <name type="scientific">Octadecabacter arcticus 238</name>
    <dbReference type="NCBI Taxonomy" id="391616"/>
    <lineage>
        <taxon>Bacteria</taxon>
        <taxon>Pseudomonadati</taxon>
        <taxon>Pseudomonadota</taxon>
        <taxon>Alphaproteobacteria</taxon>
        <taxon>Rhodobacterales</taxon>
        <taxon>Roseobacteraceae</taxon>
        <taxon>Octadecabacter</taxon>
    </lineage>
</organism>
<dbReference type="InterPro" id="IPR036388">
    <property type="entry name" value="WH-like_DNA-bd_sf"/>
</dbReference>
<dbReference type="eggNOG" id="COG1802">
    <property type="taxonomic scope" value="Bacteria"/>
</dbReference>
<dbReference type="AlphaFoldDB" id="M9RGW7"/>
<evidence type="ECO:0000256" key="2">
    <source>
        <dbReference type="ARBA" id="ARBA00023125"/>
    </source>
</evidence>
<keyword evidence="3" id="KW-0804">Transcription</keyword>
<dbReference type="Pfam" id="PF00392">
    <property type="entry name" value="GntR"/>
    <property type="match status" value="1"/>
</dbReference>
<dbReference type="SUPFAM" id="SSF46785">
    <property type="entry name" value="Winged helix' DNA-binding domain"/>
    <property type="match status" value="1"/>
</dbReference>
<dbReference type="GO" id="GO:0003677">
    <property type="term" value="F:DNA binding"/>
    <property type="evidence" value="ECO:0007669"/>
    <property type="project" value="UniProtKB-KW"/>
</dbReference>
<dbReference type="HOGENOM" id="CLU_017584_5_1_5"/>
<dbReference type="Pfam" id="PF07729">
    <property type="entry name" value="FCD"/>
    <property type="match status" value="1"/>
</dbReference>
<keyword evidence="6" id="KW-1185">Reference proteome</keyword>
<dbReference type="SUPFAM" id="SSF48008">
    <property type="entry name" value="GntR ligand-binding domain-like"/>
    <property type="match status" value="1"/>
</dbReference>
<dbReference type="InterPro" id="IPR011711">
    <property type="entry name" value="GntR_C"/>
</dbReference>
<dbReference type="OrthoDB" id="8155773at2"/>
<feature type="domain" description="HTH gntR-type" evidence="4">
    <location>
        <begin position="21"/>
        <end position="88"/>
    </location>
</feature>
<gene>
    <name evidence="5" type="ORF">OA238_c12520</name>
</gene>
<dbReference type="PANTHER" id="PTHR43537">
    <property type="entry name" value="TRANSCRIPTIONAL REGULATOR, GNTR FAMILY"/>
    <property type="match status" value="1"/>
</dbReference>
<dbReference type="InterPro" id="IPR036390">
    <property type="entry name" value="WH_DNA-bd_sf"/>
</dbReference>
<dbReference type="GO" id="GO:0003700">
    <property type="term" value="F:DNA-binding transcription factor activity"/>
    <property type="evidence" value="ECO:0007669"/>
    <property type="project" value="InterPro"/>
</dbReference>
<evidence type="ECO:0000313" key="5">
    <source>
        <dbReference type="EMBL" id="AGI71422.1"/>
    </source>
</evidence>
<dbReference type="SMART" id="SM00345">
    <property type="entry name" value="HTH_GNTR"/>
    <property type="match status" value="1"/>
</dbReference>
<dbReference type="PRINTS" id="PR00035">
    <property type="entry name" value="HTHGNTR"/>
</dbReference>
<dbReference type="Gene3D" id="1.10.10.10">
    <property type="entry name" value="Winged helix-like DNA-binding domain superfamily/Winged helix DNA-binding domain"/>
    <property type="match status" value="1"/>
</dbReference>
<protein>
    <submittedName>
        <fullName evidence="5">GntR family transcriptional regulator</fullName>
    </submittedName>
</protein>
<dbReference type="InterPro" id="IPR008920">
    <property type="entry name" value="TF_FadR/GntR_C"/>
</dbReference>
<name>M9RGW7_9RHOB</name>
<proteinExistence type="predicted"/>